<dbReference type="Gene3D" id="3.30.43.10">
    <property type="entry name" value="Uridine Diphospho-n-acetylenolpyruvylglucosamine Reductase, domain 2"/>
    <property type="match status" value="1"/>
</dbReference>
<dbReference type="InterPro" id="IPR016167">
    <property type="entry name" value="FAD-bd_PCMH_sub1"/>
</dbReference>
<feature type="compositionally biased region" description="Polar residues" evidence="2">
    <location>
        <begin position="67"/>
        <end position="84"/>
    </location>
</feature>
<dbReference type="InterPro" id="IPR036318">
    <property type="entry name" value="FAD-bd_PCMH-like_sf"/>
</dbReference>
<evidence type="ECO:0000313" key="4">
    <source>
        <dbReference type="Proteomes" id="UP000198282"/>
    </source>
</evidence>
<dbReference type="EMBL" id="FZOD01000021">
    <property type="protein sequence ID" value="SNT00650.1"/>
    <property type="molecule type" value="Genomic_DNA"/>
</dbReference>
<evidence type="ECO:0000313" key="3">
    <source>
        <dbReference type="EMBL" id="SNT00650.1"/>
    </source>
</evidence>
<proteinExistence type="predicted"/>
<dbReference type="RefSeq" id="WP_245878465.1">
    <property type="nucleotide sequence ID" value="NZ_FZOD01000021.1"/>
</dbReference>
<dbReference type="GO" id="GO:0016491">
    <property type="term" value="F:oxidoreductase activity"/>
    <property type="evidence" value="ECO:0007669"/>
    <property type="project" value="UniProtKB-KW"/>
</dbReference>
<dbReference type="Proteomes" id="UP000198282">
    <property type="component" value="Unassembled WGS sequence"/>
</dbReference>
<feature type="region of interest" description="Disordered" evidence="2">
    <location>
        <begin position="48"/>
        <end position="97"/>
    </location>
</feature>
<dbReference type="GO" id="GO:0050660">
    <property type="term" value="F:flavin adenine dinucleotide binding"/>
    <property type="evidence" value="ECO:0007669"/>
    <property type="project" value="InterPro"/>
</dbReference>
<organism evidence="3 4">
    <name type="scientific">Streptosporangium subroseum</name>
    <dbReference type="NCBI Taxonomy" id="106412"/>
    <lineage>
        <taxon>Bacteria</taxon>
        <taxon>Bacillati</taxon>
        <taxon>Actinomycetota</taxon>
        <taxon>Actinomycetes</taxon>
        <taxon>Streptosporangiales</taxon>
        <taxon>Streptosporangiaceae</taxon>
        <taxon>Streptosporangium</taxon>
    </lineage>
</organism>
<dbReference type="AlphaFoldDB" id="A0A239J4A5"/>
<name>A0A239J4A5_9ACTN</name>
<evidence type="ECO:0000256" key="2">
    <source>
        <dbReference type="SAM" id="MobiDB-lite"/>
    </source>
</evidence>
<gene>
    <name evidence="3" type="ORF">SAMN05216276_1021109</name>
</gene>
<reference evidence="3 4" key="1">
    <citation type="submission" date="2017-06" db="EMBL/GenBank/DDBJ databases">
        <authorList>
            <person name="Kim H.J."/>
            <person name="Triplett B.A."/>
        </authorList>
    </citation>
    <scope>NUCLEOTIDE SEQUENCE [LARGE SCALE GENOMIC DNA]</scope>
    <source>
        <strain evidence="3 4">CGMCC 4.2132</strain>
    </source>
</reference>
<evidence type="ECO:0000256" key="1">
    <source>
        <dbReference type="ARBA" id="ARBA00023002"/>
    </source>
</evidence>
<sequence>MRTLSTKAISADLSKIVGPVNVEVRPAALVPYRTDATFGFAGLTTAVVRPSSPTERSSRRAAGCPARSSSTADGPASASRTPATCATGWASARRPAA</sequence>
<protein>
    <submittedName>
        <fullName evidence="3">Uncharacterized protein</fullName>
    </submittedName>
</protein>
<dbReference type="SUPFAM" id="SSF56176">
    <property type="entry name" value="FAD-binding/transporter-associated domain-like"/>
    <property type="match status" value="1"/>
</dbReference>
<keyword evidence="4" id="KW-1185">Reference proteome</keyword>
<keyword evidence="1" id="KW-0560">Oxidoreductase</keyword>
<accession>A0A239J4A5</accession>